<feature type="region of interest" description="Disordered" evidence="3">
    <location>
        <begin position="267"/>
        <end position="320"/>
    </location>
</feature>
<name>S8F7N8_FOMSC</name>
<feature type="compositionally biased region" description="Low complexity" evidence="3">
    <location>
        <begin position="7"/>
        <end position="24"/>
    </location>
</feature>
<dbReference type="STRING" id="743788.S8F7N8"/>
<dbReference type="GO" id="GO:1990837">
    <property type="term" value="F:sequence-specific double-stranded DNA binding"/>
    <property type="evidence" value="ECO:0007669"/>
    <property type="project" value="TreeGrafter"/>
</dbReference>
<dbReference type="InParanoid" id="S8F7N8"/>
<keyword evidence="6" id="KW-1185">Reference proteome</keyword>
<dbReference type="GO" id="GO:0000981">
    <property type="term" value="F:DNA-binding transcription factor activity, RNA polymerase II-specific"/>
    <property type="evidence" value="ECO:0007669"/>
    <property type="project" value="TreeGrafter"/>
</dbReference>
<reference evidence="5 6" key="1">
    <citation type="journal article" date="2012" name="Science">
        <title>The Paleozoic origin of enzymatic lignin decomposition reconstructed from 31 fungal genomes.</title>
        <authorList>
            <person name="Floudas D."/>
            <person name="Binder M."/>
            <person name="Riley R."/>
            <person name="Barry K."/>
            <person name="Blanchette R.A."/>
            <person name="Henrissat B."/>
            <person name="Martinez A.T."/>
            <person name="Otillar R."/>
            <person name="Spatafora J.W."/>
            <person name="Yadav J.S."/>
            <person name="Aerts A."/>
            <person name="Benoit I."/>
            <person name="Boyd A."/>
            <person name="Carlson A."/>
            <person name="Copeland A."/>
            <person name="Coutinho P.M."/>
            <person name="de Vries R.P."/>
            <person name="Ferreira P."/>
            <person name="Findley K."/>
            <person name="Foster B."/>
            <person name="Gaskell J."/>
            <person name="Glotzer D."/>
            <person name="Gorecki P."/>
            <person name="Heitman J."/>
            <person name="Hesse C."/>
            <person name="Hori C."/>
            <person name="Igarashi K."/>
            <person name="Jurgens J.A."/>
            <person name="Kallen N."/>
            <person name="Kersten P."/>
            <person name="Kohler A."/>
            <person name="Kuees U."/>
            <person name="Kumar T.K.A."/>
            <person name="Kuo A."/>
            <person name="LaButti K."/>
            <person name="Larrondo L.F."/>
            <person name="Lindquist E."/>
            <person name="Ling A."/>
            <person name="Lombard V."/>
            <person name="Lucas S."/>
            <person name="Lundell T."/>
            <person name="Martin R."/>
            <person name="McLaughlin D.J."/>
            <person name="Morgenstern I."/>
            <person name="Morin E."/>
            <person name="Murat C."/>
            <person name="Nagy L.G."/>
            <person name="Nolan M."/>
            <person name="Ohm R.A."/>
            <person name="Patyshakuliyeva A."/>
            <person name="Rokas A."/>
            <person name="Ruiz-Duenas F.J."/>
            <person name="Sabat G."/>
            <person name="Salamov A."/>
            <person name="Samejima M."/>
            <person name="Schmutz J."/>
            <person name="Slot J.C."/>
            <person name="St John F."/>
            <person name="Stenlid J."/>
            <person name="Sun H."/>
            <person name="Sun S."/>
            <person name="Syed K."/>
            <person name="Tsang A."/>
            <person name="Wiebenga A."/>
            <person name="Young D."/>
            <person name="Pisabarro A."/>
            <person name="Eastwood D.C."/>
            <person name="Martin F."/>
            <person name="Cullen D."/>
            <person name="Grigoriev I.V."/>
            <person name="Hibbett D.S."/>
        </authorList>
    </citation>
    <scope>NUCLEOTIDE SEQUENCE</scope>
    <source>
        <strain evidence="6">FP-58527</strain>
    </source>
</reference>
<feature type="region of interest" description="Disordered" evidence="3">
    <location>
        <begin position="333"/>
        <end position="352"/>
    </location>
</feature>
<dbReference type="Gene3D" id="1.10.10.60">
    <property type="entry name" value="Homeodomain-like"/>
    <property type="match status" value="1"/>
</dbReference>
<accession>S8F7N8</accession>
<keyword evidence="1 2" id="KW-0238">DNA-binding</keyword>
<proteinExistence type="predicted"/>
<dbReference type="GO" id="GO:0005634">
    <property type="term" value="C:nucleus"/>
    <property type="evidence" value="ECO:0007669"/>
    <property type="project" value="UniProtKB-SubCell"/>
</dbReference>
<dbReference type="InterPro" id="IPR001356">
    <property type="entry name" value="HD"/>
</dbReference>
<dbReference type="PANTHER" id="PTHR46255:SF3">
    <property type="entry name" value="HOMEOBOX DOMAIN-CONTAINING PROTEIN"/>
    <property type="match status" value="1"/>
</dbReference>
<evidence type="ECO:0000313" key="5">
    <source>
        <dbReference type="EMBL" id="EPS94839.1"/>
    </source>
</evidence>
<feature type="compositionally biased region" description="Low complexity" evidence="3">
    <location>
        <begin position="236"/>
        <end position="246"/>
    </location>
</feature>
<feature type="compositionally biased region" description="Basic and acidic residues" evidence="3">
    <location>
        <begin position="69"/>
        <end position="82"/>
    </location>
</feature>
<dbReference type="HOGENOM" id="CLU_033345_0_0_1"/>
<dbReference type="InterPro" id="IPR052631">
    <property type="entry name" value="Paired_homeobox_Bicoid"/>
</dbReference>
<evidence type="ECO:0000256" key="1">
    <source>
        <dbReference type="PROSITE-ProRule" id="PRU00108"/>
    </source>
</evidence>
<dbReference type="AlphaFoldDB" id="S8F7N8"/>
<feature type="region of interest" description="Disordered" evidence="3">
    <location>
        <begin position="487"/>
        <end position="538"/>
    </location>
</feature>
<feature type="domain" description="Homeobox" evidence="4">
    <location>
        <begin position="116"/>
        <end position="176"/>
    </location>
</feature>
<keyword evidence="1 2" id="KW-0539">Nucleus</keyword>
<protein>
    <recommendedName>
        <fullName evidence="4">Homeobox domain-containing protein</fullName>
    </recommendedName>
</protein>
<keyword evidence="1 2" id="KW-0371">Homeobox</keyword>
<dbReference type="InterPro" id="IPR009057">
    <property type="entry name" value="Homeodomain-like_sf"/>
</dbReference>
<sequence>MSFSTAGSSPPNNPSGQQQGQRRPTQPPPRPHRSDSQHSPSRRTSSITSDPASEQWAYGDAARQTTSGEMEREAGERRKERSSPSVSSSQGDMADNEGEAGPSQSSATAQPTNPPPKKKRTRTLTTPHQSAVLHALLAQSRFPTTAMREEVGRAIGLSARKVQIWFQASSRYDQDASVLTNTFLQNQRQKARRPRGQQSAPLTRPPQFGPFTNVPPGISGDASAVAGPSSLHAQPSVTSGSGSSTSALPLMRAPGPSGVEFFAHQEPHASSAYPRSGSLSQLSGPGIPGPSSAVPPHSALPTEARGTLPFPEAQRGMPAYPGSSPVHLLSPLNPFGSDDAPRTQHASAGGSRRFSDVPMMLQRLTLPPIVDPRQDVMGHSSSSRFPPPLHSFSPPSTSAVGARRGSYAQEQAEPPFAHLPPLNIPPPFTLEPRPQWDDPAFSPFSRPGSSSRSYALPPSINFTLPPMEAMTTRSSETLPPILSRRVEGVDVPHRVSTPLPLRRTRLEHSRSRERPSRSVTPRAGPSTRPFDETTHPSR</sequence>
<dbReference type="PANTHER" id="PTHR46255">
    <property type="entry name" value="SHORT STATURE HOMEOBOX"/>
    <property type="match status" value="1"/>
</dbReference>
<feature type="compositionally biased region" description="Basic and acidic residues" evidence="3">
    <location>
        <begin position="504"/>
        <end position="516"/>
    </location>
</feature>
<feature type="region of interest" description="Disordered" evidence="3">
    <location>
        <begin position="377"/>
        <end position="401"/>
    </location>
</feature>
<dbReference type="SMART" id="SM00389">
    <property type="entry name" value="HOX"/>
    <property type="match status" value="1"/>
</dbReference>
<evidence type="ECO:0000256" key="3">
    <source>
        <dbReference type="SAM" id="MobiDB-lite"/>
    </source>
</evidence>
<dbReference type="Proteomes" id="UP000015241">
    <property type="component" value="Unassembled WGS sequence"/>
</dbReference>
<evidence type="ECO:0000313" key="6">
    <source>
        <dbReference type="Proteomes" id="UP000015241"/>
    </source>
</evidence>
<feature type="region of interest" description="Disordered" evidence="3">
    <location>
        <begin position="1"/>
        <end position="131"/>
    </location>
</feature>
<feature type="compositionally biased region" description="Low complexity" evidence="3">
    <location>
        <begin position="380"/>
        <end position="398"/>
    </location>
</feature>
<dbReference type="EMBL" id="KE504221">
    <property type="protein sequence ID" value="EPS94839.1"/>
    <property type="molecule type" value="Genomic_DNA"/>
</dbReference>
<dbReference type="Pfam" id="PF00046">
    <property type="entry name" value="Homeodomain"/>
    <property type="match status" value="1"/>
</dbReference>
<comment type="subcellular location">
    <subcellularLocation>
        <location evidence="1 2">Nucleus</location>
    </subcellularLocation>
</comment>
<dbReference type="OrthoDB" id="6159439at2759"/>
<dbReference type="CDD" id="cd00086">
    <property type="entry name" value="homeodomain"/>
    <property type="match status" value="1"/>
</dbReference>
<gene>
    <name evidence="5" type="ORF">FOMPIDRAFT_1062989</name>
</gene>
<dbReference type="PROSITE" id="PS50071">
    <property type="entry name" value="HOMEOBOX_2"/>
    <property type="match status" value="1"/>
</dbReference>
<dbReference type="SUPFAM" id="SSF46689">
    <property type="entry name" value="Homeodomain-like"/>
    <property type="match status" value="1"/>
</dbReference>
<organism evidence="5 6">
    <name type="scientific">Fomitopsis schrenkii</name>
    <name type="common">Brown rot fungus</name>
    <dbReference type="NCBI Taxonomy" id="2126942"/>
    <lineage>
        <taxon>Eukaryota</taxon>
        <taxon>Fungi</taxon>
        <taxon>Dikarya</taxon>
        <taxon>Basidiomycota</taxon>
        <taxon>Agaricomycotina</taxon>
        <taxon>Agaricomycetes</taxon>
        <taxon>Polyporales</taxon>
        <taxon>Fomitopsis</taxon>
    </lineage>
</organism>
<feature type="region of interest" description="Disordered" evidence="3">
    <location>
        <begin position="184"/>
        <end position="252"/>
    </location>
</feature>
<feature type="compositionally biased region" description="Basic and acidic residues" evidence="3">
    <location>
        <begin position="529"/>
        <end position="538"/>
    </location>
</feature>
<evidence type="ECO:0000259" key="4">
    <source>
        <dbReference type="PROSITE" id="PS50071"/>
    </source>
</evidence>
<feature type="compositionally biased region" description="Polar residues" evidence="3">
    <location>
        <begin position="37"/>
        <end position="52"/>
    </location>
</feature>
<evidence type="ECO:0000256" key="2">
    <source>
        <dbReference type="RuleBase" id="RU000682"/>
    </source>
</evidence>
<dbReference type="eggNOG" id="KOG2251">
    <property type="taxonomic scope" value="Eukaryota"/>
</dbReference>
<feature type="DNA-binding region" description="Homeobox" evidence="1">
    <location>
        <begin position="118"/>
        <end position="177"/>
    </location>
</feature>